<gene>
    <name evidence="2" type="ORF">OIDMADRAFT_23665</name>
</gene>
<sequence length="298" mass="31701">MASLRTIKLIAAWLSLFAPAIAAPTGPPSFPDTHNYTITTAGTHGNQGAHAIAHPNVVRAAKIAEKLSALQTRNGAGSSVTGSGLNWYTSSFSTGNSGYADPQYYYCFGGSASSFPPFANWMNFYAMFDLNQQDSMVYEESGPIQGDIWNAIVQVSADSKVDARFILAIIMQESTANVYVPCTNNGVENCGLMQAYAGSVSFNPNSPQSSITQMVIDGTQGTSQGPGLVQWFNDQDNVNNNAGGNPYNVARGYNSGSIDFSNLNDGLGSTGSYVSDIANRLQGWNGNDGEGYRARCGW</sequence>
<name>A0A0C3DC40_OIDMZ</name>
<evidence type="ECO:0000313" key="3">
    <source>
        <dbReference type="Proteomes" id="UP000054321"/>
    </source>
</evidence>
<dbReference type="SUPFAM" id="SSF53955">
    <property type="entry name" value="Lysozyme-like"/>
    <property type="match status" value="1"/>
</dbReference>
<dbReference type="Gene3D" id="1.10.530.10">
    <property type="match status" value="1"/>
</dbReference>
<accession>A0A0C3DC40</accession>
<dbReference type="InParanoid" id="A0A0C3DC40"/>
<dbReference type="HOGENOM" id="CLU_918862_0_0_1"/>
<keyword evidence="1" id="KW-0732">Signal</keyword>
<dbReference type="EMBL" id="KN832870">
    <property type="protein sequence ID" value="KIN08924.1"/>
    <property type="molecule type" value="Genomic_DNA"/>
</dbReference>
<dbReference type="AlphaFoldDB" id="A0A0C3DC40"/>
<reference evidence="3" key="2">
    <citation type="submission" date="2015-01" db="EMBL/GenBank/DDBJ databases">
        <title>Evolutionary Origins and Diversification of the Mycorrhizal Mutualists.</title>
        <authorList>
            <consortium name="DOE Joint Genome Institute"/>
            <consortium name="Mycorrhizal Genomics Consortium"/>
            <person name="Kohler A."/>
            <person name="Kuo A."/>
            <person name="Nagy L.G."/>
            <person name="Floudas D."/>
            <person name="Copeland A."/>
            <person name="Barry K.W."/>
            <person name="Cichocki N."/>
            <person name="Veneault-Fourrey C."/>
            <person name="LaButti K."/>
            <person name="Lindquist E.A."/>
            <person name="Lipzen A."/>
            <person name="Lundell T."/>
            <person name="Morin E."/>
            <person name="Murat C."/>
            <person name="Riley R."/>
            <person name="Ohm R."/>
            <person name="Sun H."/>
            <person name="Tunlid A."/>
            <person name="Henrissat B."/>
            <person name="Grigoriev I.V."/>
            <person name="Hibbett D.S."/>
            <person name="Martin F."/>
        </authorList>
    </citation>
    <scope>NUCLEOTIDE SEQUENCE [LARGE SCALE GENOMIC DNA]</scope>
    <source>
        <strain evidence="3">Zn</strain>
    </source>
</reference>
<feature type="signal peptide" evidence="1">
    <location>
        <begin position="1"/>
        <end position="22"/>
    </location>
</feature>
<organism evidence="2 3">
    <name type="scientific">Oidiodendron maius (strain Zn)</name>
    <dbReference type="NCBI Taxonomy" id="913774"/>
    <lineage>
        <taxon>Eukaryota</taxon>
        <taxon>Fungi</taxon>
        <taxon>Dikarya</taxon>
        <taxon>Ascomycota</taxon>
        <taxon>Pezizomycotina</taxon>
        <taxon>Leotiomycetes</taxon>
        <taxon>Leotiomycetes incertae sedis</taxon>
        <taxon>Myxotrichaceae</taxon>
        <taxon>Oidiodendron</taxon>
    </lineage>
</organism>
<evidence type="ECO:0000313" key="2">
    <source>
        <dbReference type="EMBL" id="KIN08924.1"/>
    </source>
</evidence>
<keyword evidence="3" id="KW-1185">Reference proteome</keyword>
<reference evidence="2 3" key="1">
    <citation type="submission" date="2014-04" db="EMBL/GenBank/DDBJ databases">
        <authorList>
            <consortium name="DOE Joint Genome Institute"/>
            <person name="Kuo A."/>
            <person name="Martino E."/>
            <person name="Perotto S."/>
            <person name="Kohler A."/>
            <person name="Nagy L.G."/>
            <person name="Floudas D."/>
            <person name="Copeland A."/>
            <person name="Barry K.W."/>
            <person name="Cichocki N."/>
            <person name="Veneault-Fourrey C."/>
            <person name="LaButti K."/>
            <person name="Lindquist E.A."/>
            <person name="Lipzen A."/>
            <person name="Lundell T."/>
            <person name="Morin E."/>
            <person name="Murat C."/>
            <person name="Sun H."/>
            <person name="Tunlid A."/>
            <person name="Henrissat B."/>
            <person name="Grigoriev I.V."/>
            <person name="Hibbett D.S."/>
            <person name="Martin F."/>
            <person name="Nordberg H.P."/>
            <person name="Cantor M.N."/>
            <person name="Hua S.X."/>
        </authorList>
    </citation>
    <scope>NUCLEOTIDE SEQUENCE [LARGE SCALE GENOMIC DNA]</scope>
    <source>
        <strain evidence="2 3">Zn</strain>
    </source>
</reference>
<dbReference type="OrthoDB" id="1193027at2759"/>
<dbReference type="InterPro" id="IPR023346">
    <property type="entry name" value="Lysozyme-like_dom_sf"/>
</dbReference>
<feature type="chain" id="PRO_5002163159" description="Transglycosylase SLT domain-containing protein" evidence="1">
    <location>
        <begin position="23"/>
        <end position="298"/>
    </location>
</feature>
<evidence type="ECO:0000256" key="1">
    <source>
        <dbReference type="SAM" id="SignalP"/>
    </source>
</evidence>
<dbReference type="Proteomes" id="UP000054321">
    <property type="component" value="Unassembled WGS sequence"/>
</dbReference>
<protein>
    <recommendedName>
        <fullName evidence="4">Transglycosylase SLT domain-containing protein</fullName>
    </recommendedName>
</protein>
<evidence type="ECO:0008006" key="4">
    <source>
        <dbReference type="Google" id="ProtNLM"/>
    </source>
</evidence>
<dbReference type="STRING" id="913774.A0A0C3DC40"/>
<proteinExistence type="predicted"/>